<dbReference type="InterPro" id="IPR036259">
    <property type="entry name" value="MFS_trans_sf"/>
</dbReference>
<dbReference type="Proteomes" id="UP001232536">
    <property type="component" value="Unassembled WGS sequence"/>
</dbReference>
<keyword evidence="1" id="KW-1133">Transmembrane helix</keyword>
<organism evidence="2 3">
    <name type="scientific">Actinotalea lenta</name>
    <dbReference type="NCBI Taxonomy" id="3064654"/>
    <lineage>
        <taxon>Bacteria</taxon>
        <taxon>Bacillati</taxon>
        <taxon>Actinomycetota</taxon>
        <taxon>Actinomycetes</taxon>
        <taxon>Micrococcales</taxon>
        <taxon>Cellulomonadaceae</taxon>
        <taxon>Actinotalea</taxon>
    </lineage>
</organism>
<feature type="transmembrane region" description="Helical" evidence="1">
    <location>
        <begin position="37"/>
        <end position="58"/>
    </location>
</feature>
<comment type="caution">
    <text evidence="2">The sequence shown here is derived from an EMBL/GenBank/DDBJ whole genome shotgun (WGS) entry which is preliminary data.</text>
</comment>
<dbReference type="EMBL" id="JAUQYP010000001">
    <property type="protein sequence ID" value="MDO8108069.1"/>
    <property type="molecule type" value="Genomic_DNA"/>
</dbReference>
<keyword evidence="1" id="KW-0472">Membrane</keyword>
<evidence type="ECO:0000313" key="3">
    <source>
        <dbReference type="Proteomes" id="UP001232536"/>
    </source>
</evidence>
<gene>
    <name evidence="2" type="ORF">Q6348_12770</name>
</gene>
<proteinExistence type="predicted"/>
<sequence length="62" mass="6365">MILTALGAVGTLGGAVAFVLAFRRGQADDHVGERRLFRWAVAGMALGMLLFAAALLTAPHGG</sequence>
<dbReference type="SUPFAM" id="SSF103473">
    <property type="entry name" value="MFS general substrate transporter"/>
    <property type="match status" value="1"/>
</dbReference>
<accession>A0ABT9DCN7</accession>
<protein>
    <submittedName>
        <fullName evidence="2">Uncharacterized protein</fullName>
    </submittedName>
</protein>
<evidence type="ECO:0000256" key="1">
    <source>
        <dbReference type="SAM" id="Phobius"/>
    </source>
</evidence>
<reference evidence="2 3" key="1">
    <citation type="submission" date="2023-07" db="EMBL/GenBank/DDBJ databases">
        <title>Description of novel actinomycetes strains, isolated from tidal flat sediment.</title>
        <authorList>
            <person name="Lu C."/>
        </authorList>
    </citation>
    <scope>NUCLEOTIDE SEQUENCE [LARGE SCALE GENOMIC DNA]</scope>
    <source>
        <strain evidence="2 3">SYSU T00b441</strain>
    </source>
</reference>
<keyword evidence="3" id="KW-1185">Reference proteome</keyword>
<keyword evidence="1" id="KW-0812">Transmembrane</keyword>
<name>A0ABT9DCN7_9CELL</name>
<evidence type="ECO:0000313" key="2">
    <source>
        <dbReference type="EMBL" id="MDO8108069.1"/>
    </source>
</evidence>
<dbReference type="RefSeq" id="WP_304601657.1">
    <property type="nucleotide sequence ID" value="NZ_JAUQYO010000001.1"/>
</dbReference>